<protein>
    <submittedName>
        <fullName evidence="1">Uncharacterized protein</fullName>
    </submittedName>
</protein>
<evidence type="ECO:0000313" key="2">
    <source>
        <dbReference type="Proteomes" id="UP000474640"/>
    </source>
</evidence>
<accession>A0A7C8VAT1</accession>
<gene>
    <name evidence="1" type="ORF">TWF970_001188</name>
</gene>
<dbReference type="AlphaFoldDB" id="A0A7C8VAT1"/>
<dbReference type="Proteomes" id="UP000474640">
    <property type="component" value="Unassembled WGS sequence"/>
</dbReference>
<proteinExistence type="predicted"/>
<sequence length="123" mass="13543">MFAVPTSTPKSKQTVDLMHGITYSLLAFHLDLSLSIKTLVATTTKPYQSLSSCDGRVAAWLEDINKGYPFQHDTSPILASSETTTSVGDEFNRLDIVDSSPASSNFKKRKQWEANILSEAEES</sequence>
<comment type="caution">
    <text evidence="1">The sequence shown here is derived from an EMBL/GenBank/DDBJ whole genome shotgun (WGS) entry which is preliminary data.</text>
</comment>
<name>A0A7C8VAT1_ORBOL</name>
<organism evidence="1 2">
    <name type="scientific">Orbilia oligospora</name>
    <name type="common">Nematode-trapping fungus</name>
    <name type="synonym">Arthrobotrys oligospora</name>
    <dbReference type="NCBI Taxonomy" id="2813651"/>
    <lineage>
        <taxon>Eukaryota</taxon>
        <taxon>Fungi</taxon>
        <taxon>Dikarya</taxon>
        <taxon>Ascomycota</taxon>
        <taxon>Pezizomycotina</taxon>
        <taxon>Orbiliomycetes</taxon>
        <taxon>Orbiliales</taxon>
        <taxon>Orbiliaceae</taxon>
        <taxon>Orbilia</taxon>
    </lineage>
</organism>
<evidence type="ECO:0000313" key="1">
    <source>
        <dbReference type="EMBL" id="KAF3283210.1"/>
    </source>
</evidence>
<dbReference type="EMBL" id="JAABOJ010000011">
    <property type="protein sequence ID" value="KAF3283210.1"/>
    <property type="molecule type" value="Genomic_DNA"/>
</dbReference>
<reference evidence="1 2" key="1">
    <citation type="submission" date="2020-01" db="EMBL/GenBank/DDBJ databases">
        <authorList>
            <person name="Palmer J.M."/>
        </authorList>
    </citation>
    <scope>NUCLEOTIDE SEQUENCE [LARGE SCALE GENOMIC DNA]</scope>
    <source>
        <strain evidence="1 2">TWF970</strain>
    </source>
</reference>